<dbReference type="AlphaFoldDB" id="A0A5C6C7J6"/>
<dbReference type="PANTHER" id="PTHR30026">
    <property type="entry name" value="OUTER MEMBRANE PROTEIN TOLC"/>
    <property type="match status" value="1"/>
</dbReference>
<sequence>MVTVVRCLAIPHLEFESRLPRNRFTTAYSETDFADAPVHEPLVLDRVAAGELPPILGNSRRKDEPRLATQQETKRCRLSIALGLLMISGGCAGVDSARLPKKNLGESVPRFGQNSQPRAIVADSPFQLAGHRSDRDPTSSLEMSDDLRTLTDQVETTLRQSSSVALVHESPRRLEAGEHALPLASPREWPLADHSPLHLSPPQQVEVRPAQLDPSPSQELSPPHDATSQNRVSSLVTRSITESEMLQWALAQSPVLRPLGLRILEAPEAAATIFDRSITASDPFFGPQAALAAFDSSLFANATAQNNDRVFNNATLGGDVQELNQDFVNFNAGIQKRTYSGATWDLTSRKQYDGNNRAGNRFPNYWETQLEAGVRQPLLRGAGKQFNSIAGPNAQPGFNFSNGILIARLNDRISEAEFEVAMRRFVRDLYTVYWDLKRQYRSYESIIAARDLAYRTWQSALARREANLDGGEANKEAQSRAKYYRYCREAEIALGGGDSQSGLWATERRLRRMIGLPSEEGQLLRPADDAVAPEFHFDFDSVFSRALANRTELTKQSLKVQQQQLKLVASKNFLLPQMDLIGRYRLRGFGDDLTGDGDRFSSAYQDFFSLEHQEWEFGLEMGVTAGRRQAHAAVRNATLQLNKERSLLAEQQRTLHFEIKDAISEVHSAYVALTFSKLQFEAAQDRLRSSQVLFESDKIQIEFLLDAQEELLQVQRQYAADLTRYSLSLVSISAQSGTLLQDIGIYLQNDSI</sequence>
<feature type="region of interest" description="Disordered" evidence="6">
    <location>
        <begin position="188"/>
        <end position="234"/>
    </location>
</feature>
<dbReference type="OrthoDB" id="229865at2"/>
<evidence type="ECO:0000256" key="3">
    <source>
        <dbReference type="ARBA" id="ARBA00022692"/>
    </source>
</evidence>
<feature type="region of interest" description="Disordered" evidence="6">
    <location>
        <begin position="124"/>
        <end position="145"/>
    </location>
</feature>
<evidence type="ECO:0000256" key="6">
    <source>
        <dbReference type="SAM" id="MobiDB-lite"/>
    </source>
</evidence>
<dbReference type="GO" id="GO:0009279">
    <property type="term" value="C:cell outer membrane"/>
    <property type="evidence" value="ECO:0007669"/>
    <property type="project" value="UniProtKB-SubCell"/>
</dbReference>
<dbReference type="InterPro" id="IPR051906">
    <property type="entry name" value="TolC-like"/>
</dbReference>
<keyword evidence="3" id="KW-0812">Transmembrane</keyword>
<proteinExistence type="predicted"/>
<keyword evidence="4" id="KW-0472">Membrane</keyword>
<evidence type="ECO:0000313" key="8">
    <source>
        <dbReference type="Proteomes" id="UP000316304"/>
    </source>
</evidence>
<dbReference type="SUPFAM" id="SSF56954">
    <property type="entry name" value="Outer membrane efflux proteins (OEP)"/>
    <property type="match status" value="1"/>
</dbReference>
<comment type="caution">
    <text evidence="7">The sequence shown here is derived from an EMBL/GenBank/DDBJ whole genome shotgun (WGS) entry which is preliminary data.</text>
</comment>
<dbReference type="GO" id="GO:0015562">
    <property type="term" value="F:efflux transmembrane transporter activity"/>
    <property type="evidence" value="ECO:0007669"/>
    <property type="project" value="InterPro"/>
</dbReference>
<dbReference type="EMBL" id="SJPT01000008">
    <property type="protein sequence ID" value="TWU20613.1"/>
    <property type="molecule type" value="Genomic_DNA"/>
</dbReference>
<evidence type="ECO:0000256" key="4">
    <source>
        <dbReference type="ARBA" id="ARBA00023136"/>
    </source>
</evidence>
<reference evidence="7 8" key="1">
    <citation type="submission" date="2019-02" db="EMBL/GenBank/DDBJ databases">
        <title>Deep-cultivation of Planctomycetes and their phenomic and genomic characterization uncovers novel biology.</title>
        <authorList>
            <person name="Wiegand S."/>
            <person name="Jogler M."/>
            <person name="Boedeker C."/>
            <person name="Pinto D."/>
            <person name="Vollmers J."/>
            <person name="Rivas-Marin E."/>
            <person name="Kohn T."/>
            <person name="Peeters S.H."/>
            <person name="Heuer A."/>
            <person name="Rast P."/>
            <person name="Oberbeckmann S."/>
            <person name="Bunk B."/>
            <person name="Jeske O."/>
            <person name="Meyerdierks A."/>
            <person name="Storesund J.E."/>
            <person name="Kallscheuer N."/>
            <person name="Luecker S."/>
            <person name="Lage O.M."/>
            <person name="Pohl T."/>
            <person name="Merkel B.J."/>
            <person name="Hornburger P."/>
            <person name="Mueller R.-W."/>
            <person name="Bruemmer F."/>
            <person name="Labrenz M."/>
            <person name="Spormann A.M."/>
            <person name="Op Den Camp H."/>
            <person name="Overmann J."/>
            <person name="Amann R."/>
            <person name="Jetten M.S.M."/>
            <person name="Mascher T."/>
            <person name="Medema M.H."/>
            <person name="Devos D.P."/>
            <person name="Kaster A.-K."/>
            <person name="Ovreas L."/>
            <person name="Rohde M."/>
            <person name="Galperin M.Y."/>
            <person name="Jogler C."/>
        </authorList>
    </citation>
    <scope>NUCLEOTIDE SEQUENCE [LARGE SCALE GENOMIC DNA]</scope>
    <source>
        <strain evidence="7 8">Pla52o</strain>
    </source>
</reference>
<keyword evidence="5" id="KW-0998">Cell outer membrane</keyword>
<name>A0A5C6C7J6_9BACT</name>
<keyword evidence="8" id="KW-1185">Reference proteome</keyword>
<feature type="compositionally biased region" description="Polar residues" evidence="6">
    <location>
        <begin position="214"/>
        <end position="234"/>
    </location>
</feature>
<comment type="subcellular location">
    <subcellularLocation>
        <location evidence="1">Cell outer membrane</location>
    </subcellularLocation>
</comment>
<evidence type="ECO:0000256" key="2">
    <source>
        <dbReference type="ARBA" id="ARBA00022452"/>
    </source>
</evidence>
<dbReference type="Proteomes" id="UP000316304">
    <property type="component" value="Unassembled WGS sequence"/>
</dbReference>
<organism evidence="7 8">
    <name type="scientific">Novipirellula galeiformis</name>
    <dbReference type="NCBI Taxonomy" id="2528004"/>
    <lineage>
        <taxon>Bacteria</taxon>
        <taxon>Pseudomonadati</taxon>
        <taxon>Planctomycetota</taxon>
        <taxon>Planctomycetia</taxon>
        <taxon>Pirellulales</taxon>
        <taxon>Pirellulaceae</taxon>
        <taxon>Novipirellula</taxon>
    </lineage>
</organism>
<keyword evidence="2" id="KW-1134">Transmembrane beta strand</keyword>
<dbReference type="Gene3D" id="1.20.1600.10">
    <property type="entry name" value="Outer membrane efflux proteins (OEP)"/>
    <property type="match status" value="1"/>
</dbReference>
<evidence type="ECO:0000313" key="7">
    <source>
        <dbReference type="EMBL" id="TWU20613.1"/>
    </source>
</evidence>
<gene>
    <name evidence="7" type="ORF">Pla52o_44910</name>
</gene>
<dbReference type="GO" id="GO:1990281">
    <property type="term" value="C:efflux pump complex"/>
    <property type="evidence" value="ECO:0007669"/>
    <property type="project" value="TreeGrafter"/>
</dbReference>
<evidence type="ECO:0000256" key="5">
    <source>
        <dbReference type="ARBA" id="ARBA00023237"/>
    </source>
</evidence>
<protein>
    <submittedName>
        <fullName evidence="7">Outer membrane efflux protein</fullName>
    </submittedName>
</protein>
<dbReference type="GO" id="GO:0015288">
    <property type="term" value="F:porin activity"/>
    <property type="evidence" value="ECO:0007669"/>
    <property type="project" value="TreeGrafter"/>
</dbReference>
<dbReference type="PANTHER" id="PTHR30026:SF23">
    <property type="entry name" value="TO APRF-PUTATIVE OUTER MEMBRANE EFFLUX PROTEIN OR SECRETED ALKALINE PHOSPHATASE-RELATED"/>
    <property type="match status" value="1"/>
</dbReference>
<evidence type="ECO:0000256" key="1">
    <source>
        <dbReference type="ARBA" id="ARBA00004442"/>
    </source>
</evidence>
<accession>A0A5C6C7J6</accession>